<organism evidence="8 9">
    <name type="scientific">Desulfonema magnum</name>
    <dbReference type="NCBI Taxonomy" id="45655"/>
    <lineage>
        <taxon>Bacteria</taxon>
        <taxon>Pseudomonadati</taxon>
        <taxon>Thermodesulfobacteriota</taxon>
        <taxon>Desulfobacteria</taxon>
        <taxon>Desulfobacterales</taxon>
        <taxon>Desulfococcaceae</taxon>
        <taxon>Desulfonema</taxon>
    </lineage>
</organism>
<dbReference type="PROSITE" id="PS00092">
    <property type="entry name" value="N6_MTASE"/>
    <property type="match status" value="1"/>
</dbReference>
<evidence type="ECO:0000256" key="4">
    <source>
        <dbReference type="ARBA" id="ARBA00048391"/>
    </source>
</evidence>
<dbReference type="Proteomes" id="UP000663722">
    <property type="component" value="Chromosome"/>
</dbReference>
<dbReference type="PANTHER" id="PTHR18895">
    <property type="entry name" value="HEMK METHYLTRANSFERASE"/>
    <property type="match status" value="1"/>
</dbReference>
<accession>A0A975BNW4</accession>
<dbReference type="Gene3D" id="1.10.8.10">
    <property type="entry name" value="DNA helicase RuvA subunit, C-terminal domain"/>
    <property type="match status" value="1"/>
</dbReference>
<dbReference type="AlphaFoldDB" id="A0A975BNW4"/>
<comment type="catalytic activity">
    <reaction evidence="4 5">
        <text>L-glutaminyl-[peptide chain release factor] + S-adenosyl-L-methionine = N(5)-methyl-L-glutaminyl-[peptide chain release factor] + S-adenosyl-L-homocysteine + H(+)</text>
        <dbReference type="Rhea" id="RHEA:42896"/>
        <dbReference type="Rhea" id="RHEA-COMP:10271"/>
        <dbReference type="Rhea" id="RHEA-COMP:10272"/>
        <dbReference type="ChEBI" id="CHEBI:15378"/>
        <dbReference type="ChEBI" id="CHEBI:30011"/>
        <dbReference type="ChEBI" id="CHEBI:57856"/>
        <dbReference type="ChEBI" id="CHEBI:59789"/>
        <dbReference type="ChEBI" id="CHEBI:61891"/>
        <dbReference type="EC" id="2.1.1.297"/>
    </reaction>
</comment>
<keyword evidence="3 5" id="KW-0949">S-adenosyl-L-methionine</keyword>
<dbReference type="Pfam" id="PF17827">
    <property type="entry name" value="PrmC_N"/>
    <property type="match status" value="1"/>
</dbReference>
<feature type="domain" description="Methyltransferase small" evidence="6">
    <location>
        <begin position="116"/>
        <end position="205"/>
    </location>
</feature>
<feature type="binding site" evidence="5">
    <location>
        <begin position="200"/>
        <end position="203"/>
    </location>
    <ligand>
        <name>substrate</name>
    </ligand>
</feature>
<dbReference type="GO" id="GO:0102559">
    <property type="term" value="F:peptide chain release factor N(5)-glutamine methyltransferase activity"/>
    <property type="evidence" value="ECO:0007669"/>
    <property type="project" value="UniProtKB-EC"/>
</dbReference>
<dbReference type="InterPro" id="IPR007848">
    <property type="entry name" value="Small_mtfrase_dom"/>
</dbReference>
<dbReference type="InterPro" id="IPR029063">
    <property type="entry name" value="SAM-dependent_MTases_sf"/>
</dbReference>
<dbReference type="Gene3D" id="3.40.50.150">
    <property type="entry name" value="Vaccinia Virus protein VP39"/>
    <property type="match status" value="1"/>
</dbReference>
<evidence type="ECO:0000259" key="6">
    <source>
        <dbReference type="Pfam" id="PF05175"/>
    </source>
</evidence>
<evidence type="ECO:0000256" key="5">
    <source>
        <dbReference type="HAMAP-Rule" id="MF_02126"/>
    </source>
</evidence>
<evidence type="ECO:0000256" key="1">
    <source>
        <dbReference type="ARBA" id="ARBA00022603"/>
    </source>
</evidence>
<dbReference type="Pfam" id="PF05175">
    <property type="entry name" value="MTS"/>
    <property type="match status" value="1"/>
</dbReference>
<protein>
    <recommendedName>
        <fullName evidence="5">Release factor glutamine methyltransferase</fullName>
        <shortName evidence="5">RF MTase</shortName>
        <ecNumber evidence="5">2.1.1.297</ecNumber>
    </recommendedName>
    <alternativeName>
        <fullName evidence="5">N5-glutamine methyltransferase PrmC</fullName>
    </alternativeName>
    <alternativeName>
        <fullName evidence="5">Protein-(glutamine-N5) MTase PrmC</fullName>
    </alternativeName>
    <alternativeName>
        <fullName evidence="5">Protein-glutamine N-methyltransferase PrmC</fullName>
    </alternativeName>
</protein>
<dbReference type="NCBIfam" id="TIGR03534">
    <property type="entry name" value="RF_mod_PrmC"/>
    <property type="match status" value="1"/>
</dbReference>
<name>A0A975BNW4_9BACT</name>
<keyword evidence="1 5" id="KW-0489">Methyltransferase</keyword>
<dbReference type="FunFam" id="3.40.50.150:FF:000053">
    <property type="entry name" value="Release factor glutamine methyltransferase"/>
    <property type="match status" value="1"/>
</dbReference>
<dbReference type="GO" id="GO:0032259">
    <property type="term" value="P:methylation"/>
    <property type="evidence" value="ECO:0007669"/>
    <property type="project" value="UniProtKB-KW"/>
</dbReference>
<dbReference type="GO" id="GO:0003676">
    <property type="term" value="F:nucleic acid binding"/>
    <property type="evidence" value="ECO:0007669"/>
    <property type="project" value="InterPro"/>
</dbReference>
<dbReference type="InterPro" id="IPR002052">
    <property type="entry name" value="DNA_methylase_N6_adenine_CS"/>
</dbReference>
<dbReference type="InterPro" id="IPR040758">
    <property type="entry name" value="PrmC_N"/>
</dbReference>
<evidence type="ECO:0000313" key="9">
    <source>
        <dbReference type="Proteomes" id="UP000663722"/>
    </source>
</evidence>
<keyword evidence="9" id="KW-1185">Reference proteome</keyword>
<sequence length="296" mass="33305">MQTQAKIEEPQWTVRKVLSWTISYFKSHNIENPKSDAAILLAHALNLKRIDVYLQYDKPLCPDELAQFKALIKRRVRREPVAYIVGSKGFWSADLAVTTDVLIPRPETERLVDTALSVLPESEIQRILELGTGSGAITIALASERPDCIFFACDRSVKAAELARKNAVNHDVGACVHFFSGDWFSPLNPGLCPFDMIVSNPPYIRTRVISQLEPEIYKYEPMMALDGGTDGLDAVRHIIRSAPAYLVKGGHLLLEIGHDQKDDVRKIAEKCGCYEKIVFVKDYAGHDRVVHMRKKC</sequence>
<keyword evidence="2 5" id="KW-0808">Transferase</keyword>
<feature type="domain" description="Release factor glutamine methyltransferase N-terminal" evidence="7">
    <location>
        <begin position="17"/>
        <end position="86"/>
    </location>
</feature>
<evidence type="ECO:0000256" key="2">
    <source>
        <dbReference type="ARBA" id="ARBA00022679"/>
    </source>
</evidence>
<dbReference type="InterPro" id="IPR050320">
    <property type="entry name" value="N5-glutamine_MTase"/>
</dbReference>
<dbReference type="HAMAP" id="MF_02126">
    <property type="entry name" value="RF_methyltr_PrmC"/>
    <property type="match status" value="1"/>
</dbReference>
<gene>
    <name evidence="5 8" type="primary">prmC</name>
    <name evidence="8" type="ORF">dnm_050260</name>
</gene>
<feature type="binding site" evidence="5">
    <location>
        <position position="200"/>
    </location>
    <ligand>
        <name>S-adenosyl-L-methionine</name>
        <dbReference type="ChEBI" id="CHEBI:59789"/>
    </ligand>
</feature>
<dbReference type="PANTHER" id="PTHR18895:SF74">
    <property type="entry name" value="MTRF1L RELEASE FACTOR GLUTAMINE METHYLTRANSFERASE"/>
    <property type="match status" value="1"/>
</dbReference>
<evidence type="ECO:0000313" key="8">
    <source>
        <dbReference type="EMBL" id="QTA88981.1"/>
    </source>
</evidence>
<proteinExistence type="inferred from homology"/>
<evidence type="ECO:0000256" key="3">
    <source>
        <dbReference type="ARBA" id="ARBA00022691"/>
    </source>
</evidence>
<dbReference type="SUPFAM" id="SSF53335">
    <property type="entry name" value="S-adenosyl-L-methionine-dependent methyltransferases"/>
    <property type="match status" value="1"/>
</dbReference>
<dbReference type="InterPro" id="IPR004556">
    <property type="entry name" value="HemK-like"/>
</dbReference>
<comment type="similarity">
    <text evidence="5">Belongs to the protein N5-glutamine methyltransferase family. PrmC subfamily.</text>
</comment>
<feature type="binding site" evidence="5">
    <location>
        <position position="154"/>
    </location>
    <ligand>
        <name>S-adenosyl-L-methionine</name>
        <dbReference type="ChEBI" id="CHEBI:59789"/>
    </ligand>
</feature>
<dbReference type="RefSeq" id="WP_207683508.1">
    <property type="nucleotide sequence ID" value="NZ_CP061800.1"/>
</dbReference>
<dbReference type="KEGG" id="dmm:dnm_050260"/>
<dbReference type="CDD" id="cd02440">
    <property type="entry name" value="AdoMet_MTases"/>
    <property type="match status" value="1"/>
</dbReference>
<evidence type="ECO:0000259" key="7">
    <source>
        <dbReference type="Pfam" id="PF17827"/>
    </source>
</evidence>
<feature type="binding site" evidence="5">
    <location>
        <begin position="131"/>
        <end position="135"/>
    </location>
    <ligand>
        <name>S-adenosyl-L-methionine</name>
        <dbReference type="ChEBI" id="CHEBI:59789"/>
    </ligand>
</feature>
<dbReference type="InterPro" id="IPR019874">
    <property type="entry name" value="RF_methyltr_PrmC"/>
</dbReference>
<comment type="function">
    <text evidence="5">Methylates the class 1 translation termination release factors RF1/PrfA and RF2/PrfB on the glutamine residue of the universally conserved GGQ motif.</text>
</comment>
<feature type="binding site" evidence="5">
    <location>
        <position position="183"/>
    </location>
    <ligand>
        <name>S-adenosyl-L-methionine</name>
        <dbReference type="ChEBI" id="CHEBI:59789"/>
    </ligand>
</feature>
<reference evidence="8" key="1">
    <citation type="journal article" date="2021" name="Microb. Physiol.">
        <title>Proteogenomic Insights into the Physiology of Marine, Sulfate-Reducing, Filamentous Desulfonema limicola and Desulfonema magnum.</title>
        <authorList>
            <person name="Schnaars V."/>
            <person name="Wohlbrand L."/>
            <person name="Scheve S."/>
            <person name="Hinrichs C."/>
            <person name="Reinhardt R."/>
            <person name="Rabus R."/>
        </authorList>
    </citation>
    <scope>NUCLEOTIDE SEQUENCE</scope>
    <source>
        <strain evidence="8">4be13</strain>
    </source>
</reference>
<dbReference type="EC" id="2.1.1.297" evidence="5"/>
<dbReference type="EMBL" id="CP061800">
    <property type="protein sequence ID" value="QTA88981.1"/>
    <property type="molecule type" value="Genomic_DNA"/>
</dbReference>
<dbReference type="NCBIfam" id="TIGR00536">
    <property type="entry name" value="hemK_fam"/>
    <property type="match status" value="1"/>
</dbReference>